<protein>
    <submittedName>
        <fullName evidence="3">ABC transporter permease</fullName>
    </submittedName>
</protein>
<name>A0A9D2AN42_9FIRM</name>
<feature type="transmembrane region" description="Helical" evidence="1">
    <location>
        <begin position="244"/>
        <end position="261"/>
    </location>
</feature>
<accession>A0A9D2AN42</accession>
<keyword evidence="1" id="KW-0812">Transmembrane</keyword>
<feature type="signal peptide" evidence="2">
    <location>
        <begin position="1"/>
        <end position="25"/>
    </location>
</feature>
<feature type="chain" id="PRO_5038503464" evidence="2">
    <location>
        <begin position="26"/>
        <end position="356"/>
    </location>
</feature>
<keyword evidence="2" id="KW-0732">Signal</keyword>
<keyword evidence="1" id="KW-1133">Transmembrane helix</keyword>
<evidence type="ECO:0000313" key="3">
    <source>
        <dbReference type="EMBL" id="HIX38256.1"/>
    </source>
</evidence>
<reference evidence="3" key="1">
    <citation type="journal article" date="2021" name="PeerJ">
        <title>Extensive microbial diversity within the chicken gut microbiome revealed by metagenomics and culture.</title>
        <authorList>
            <person name="Gilroy R."/>
            <person name="Ravi A."/>
            <person name="Getino M."/>
            <person name="Pursley I."/>
            <person name="Horton D.L."/>
            <person name="Alikhan N.F."/>
            <person name="Baker D."/>
            <person name="Gharbi K."/>
            <person name="Hall N."/>
            <person name="Watson M."/>
            <person name="Adriaenssens E.M."/>
            <person name="Foster-Nyarko E."/>
            <person name="Jarju S."/>
            <person name="Secka A."/>
            <person name="Antonio M."/>
            <person name="Oren A."/>
            <person name="Chaudhuri R.R."/>
            <person name="La Ragione R."/>
            <person name="Hildebrand F."/>
            <person name="Pallen M.J."/>
        </authorList>
    </citation>
    <scope>NUCLEOTIDE SEQUENCE</scope>
    <source>
        <strain evidence="3">ChiHjej12B11-1927</strain>
    </source>
</reference>
<proteinExistence type="predicted"/>
<feature type="transmembrane region" description="Helical" evidence="1">
    <location>
        <begin position="213"/>
        <end position="232"/>
    </location>
</feature>
<organism evidence="3 4">
    <name type="scientific">Candidatus Blautia pullistercoris</name>
    <dbReference type="NCBI Taxonomy" id="2838499"/>
    <lineage>
        <taxon>Bacteria</taxon>
        <taxon>Bacillati</taxon>
        <taxon>Bacillota</taxon>
        <taxon>Clostridia</taxon>
        <taxon>Lachnospirales</taxon>
        <taxon>Lachnospiraceae</taxon>
        <taxon>Blautia</taxon>
    </lineage>
</organism>
<dbReference type="EMBL" id="DXFG01000223">
    <property type="protein sequence ID" value="HIX38256.1"/>
    <property type="molecule type" value="Genomic_DNA"/>
</dbReference>
<dbReference type="AlphaFoldDB" id="A0A9D2AN42"/>
<sequence length="356" mass="40704">MRKNRFRTFLLWALLTLACWAGALAVFLGNRQGNQEFTGYYDSPVLTGKEMELFIGEREEEDLPLTVAWKEREKENFSGNTGLTCQGNLLEISGEMKTLFSKQLIRGNFPWKGDTQGCVISRGLSRELFGTDNGTGNEIRARGETYTVRGILEGEDNLLAVWAGEEEELENFRLFYDADLVPVSQAEEFLYQMTGTQPDRMFEGNLYGALSRFSLFLPVLILGALAGIRSFQAGRKQGDFRKKLCWYALTGLLCFLFLWGLEKSVRLSPDYFPSMWSDLSFYPQLLEEKVKTFRKLTALNICQADSRILTGTWKTILLSGSSLFLELLAYGRFPQKEGWHFYSPLHRIKEKRIGKI</sequence>
<evidence type="ECO:0000313" key="4">
    <source>
        <dbReference type="Proteomes" id="UP000824230"/>
    </source>
</evidence>
<dbReference type="Proteomes" id="UP000824230">
    <property type="component" value="Unassembled WGS sequence"/>
</dbReference>
<gene>
    <name evidence="3" type="ORF">H9738_10375</name>
</gene>
<evidence type="ECO:0000256" key="1">
    <source>
        <dbReference type="SAM" id="Phobius"/>
    </source>
</evidence>
<comment type="caution">
    <text evidence="3">The sequence shown here is derived from an EMBL/GenBank/DDBJ whole genome shotgun (WGS) entry which is preliminary data.</text>
</comment>
<dbReference type="PROSITE" id="PS51257">
    <property type="entry name" value="PROKAR_LIPOPROTEIN"/>
    <property type="match status" value="1"/>
</dbReference>
<keyword evidence="1" id="KW-0472">Membrane</keyword>
<evidence type="ECO:0000256" key="2">
    <source>
        <dbReference type="SAM" id="SignalP"/>
    </source>
</evidence>
<reference evidence="3" key="2">
    <citation type="submission" date="2021-04" db="EMBL/GenBank/DDBJ databases">
        <authorList>
            <person name="Gilroy R."/>
        </authorList>
    </citation>
    <scope>NUCLEOTIDE SEQUENCE</scope>
    <source>
        <strain evidence="3">ChiHjej12B11-1927</strain>
    </source>
</reference>